<dbReference type="AlphaFoldDB" id="A0A1I5CQT5"/>
<dbReference type="InterPro" id="IPR051783">
    <property type="entry name" value="NAD(P)-dependent_oxidoreduct"/>
</dbReference>
<reference evidence="3" key="1">
    <citation type="submission" date="2016-10" db="EMBL/GenBank/DDBJ databases">
        <authorList>
            <person name="Varghese N."/>
        </authorList>
    </citation>
    <scope>NUCLEOTIDE SEQUENCE [LARGE SCALE GENOMIC DNA]</scope>
    <source>
        <strain evidence="3">Nsp8</strain>
    </source>
</reference>
<dbReference type="PANTHER" id="PTHR48079">
    <property type="entry name" value="PROTEIN YEEZ"/>
    <property type="match status" value="1"/>
</dbReference>
<evidence type="ECO:0000259" key="1">
    <source>
        <dbReference type="Pfam" id="PF01370"/>
    </source>
</evidence>
<dbReference type="Proteomes" id="UP000183107">
    <property type="component" value="Unassembled WGS sequence"/>
</dbReference>
<protein>
    <submittedName>
        <fullName evidence="2">Dihydroflavonol-4-reductase</fullName>
    </submittedName>
</protein>
<evidence type="ECO:0000313" key="2">
    <source>
        <dbReference type="EMBL" id="SFN89359.1"/>
    </source>
</evidence>
<dbReference type="NCBIfam" id="TIGR03466">
    <property type="entry name" value="HpnA"/>
    <property type="match status" value="1"/>
</dbReference>
<dbReference type="GO" id="GO:0005737">
    <property type="term" value="C:cytoplasm"/>
    <property type="evidence" value="ECO:0007669"/>
    <property type="project" value="TreeGrafter"/>
</dbReference>
<proteinExistence type="predicted"/>
<accession>A0A1I5CQT5</accession>
<dbReference type="InterPro" id="IPR017829">
    <property type="entry name" value="Hopanoid-assoc_sugar_epimerase"/>
</dbReference>
<dbReference type="PANTHER" id="PTHR48079:SF6">
    <property type="entry name" value="NAD(P)-BINDING DOMAIN-CONTAINING PROTEIN-RELATED"/>
    <property type="match status" value="1"/>
</dbReference>
<dbReference type="SUPFAM" id="SSF51735">
    <property type="entry name" value="NAD(P)-binding Rossmann-fold domains"/>
    <property type="match status" value="1"/>
</dbReference>
<dbReference type="STRING" id="1266925.GCA_000619905_02262"/>
<dbReference type="Pfam" id="PF01370">
    <property type="entry name" value="Epimerase"/>
    <property type="match status" value="1"/>
</dbReference>
<dbReference type="CDD" id="cd05228">
    <property type="entry name" value="AR_FR_like_1_SDR_e"/>
    <property type="match status" value="1"/>
</dbReference>
<dbReference type="Gene3D" id="3.40.50.720">
    <property type="entry name" value="NAD(P)-binding Rossmann-like Domain"/>
    <property type="match status" value="1"/>
</dbReference>
<dbReference type="EMBL" id="FOVJ01000004">
    <property type="protein sequence ID" value="SFN89359.1"/>
    <property type="molecule type" value="Genomic_DNA"/>
</dbReference>
<keyword evidence="3" id="KW-1185">Reference proteome</keyword>
<name>A0A1I5CQT5_9PROT</name>
<dbReference type="InterPro" id="IPR001509">
    <property type="entry name" value="Epimerase_deHydtase"/>
</dbReference>
<feature type="domain" description="NAD-dependent epimerase/dehydratase" evidence="1">
    <location>
        <begin position="4"/>
        <end position="230"/>
    </location>
</feature>
<gene>
    <name evidence="2" type="ORF">SAMN05216386_2103</name>
</gene>
<dbReference type="OrthoDB" id="9803010at2"/>
<evidence type="ECO:0000313" key="3">
    <source>
        <dbReference type="Proteomes" id="UP000183107"/>
    </source>
</evidence>
<organism evidence="2 3">
    <name type="scientific">Nitrosospira briensis</name>
    <dbReference type="NCBI Taxonomy" id="35799"/>
    <lineage>
        <taxon>Bacteria</taxon>
        <taxon>Pseudomonadati</taxon>
        <taxon>Pseudomonadota</taxon>
        <taxon>Betaproteobacteria</taxon>
        <taxon>Nitrosomonadales</taxon>
        <taxon>Nitrosomonadaceae</taxon>
        <taxon>Nitrosospira</taxon>
    </lineage>
</organism>
<sequence length="329" mass="35948">MKSLVTGANGFVGSAVARCLLNAGHEVRCLVRPGSDRRNLDKLPVEICEGDLRSAPSLKSAIAGCDSLFHVAADYRLWVPNPETMYDINVRGTQALILAAAEAGMNRMVYTSSVATLGTGQDGNLANEDTPSSLLSMTGHYKRSKFMAEQVVKQMTDEHKLPLVIVNPSTPIGPRDIKPTPTGRIVVDTLCGRMPAYVNTGLNIAHADDIAYGHLLAYTHGKPGERYILGGENLTLLQILQTIDEISGKRTKRLNLPVKLVLPAAWLMEKMAMVTNVEPRATVDSVCMAKKKMFYSCDKAMRDLGYRYRPAAEALEDAMNWFQANGYCG</sequence>
<dbReference type="InterPro" id="IPR036291">
    <property type="entry name" value="NAD(P)-bd_dom_sf"/>
</dbReference>
<dbReference type="GO" id="GO:0004029">
    <property type="term" value="F:aldehyde dehydrogenase (NAD+) activity"/>
    <property type="evidence" value="ECO:0007669"/>
    <property type="project" value="TreeGrafter"/>
</dbReference>